<evidence type="ECO:0000259" key="3">
    <source>
        <dbReference type="Pfam" id="PF00296"/>
    </source>
</evidence>
<evidence type="ECO:0000313" key="5">
    <source>
        <dbReference type="EMBL" id="SEN76177.1"/>
    </source>
</evidence>
<evidence type="ECO:0000313" key="4">
    <source>
        <dbReference type="EMBL" id="AIF65315.1"/>
    </source>
</evidence>
<dbReference type="Pfam" id="PF00296">
    <property type="entry name" value="Bac_luciferase"/>
    <property type="match status" value="1"/>
</dbReference>
<proteinExistence type="predicted"/>
<gene>
    <name evidence="4" type="ORF">GZ22_00700</name>
    <name evidence="5" type="ORF">SAMN04489762_2775</name>
</gene>
<dbReference type="GeneID" id="34222571"/>
<protein>
    <submittedName>
        <fullName evidence="4 5">Luciferase</fullName>
    </submittedName>
</protein>
<name>A0A075LF73_9BACI</name>
<dbReference type="InterPro" id="IPR050766">
    <property type="entry name" value="Bact_Lucif_Oxidored"/>
</dbReference>
<dbReference type="InterPro" id="IPR011251">
    <property type="entry name" value="Luciferase-like_dom"/>
</dbReference>
<dbReference type="NCBIfam" id="TIGR03558">
    <property type="entry name" value="oxido_grp_1"/>
    <property type="match status" value="1"/>
</dbReference>
<feature type="region of interest" description="Disordered" evidence="2">
    <location>
        <begin position="1"/>
        <end position="25"/>
    </location>
</feature>
<dbReference type="EMBL" id="FOCD01000003">
    <property type="protein sequence ID" value="SEN76177.1"/>
    <property type="molecule type" value="Genomic_DNA"/>
</dbReference>
<dbReference type="Gene3D" id="3.20.20.30">
    <property type="entry name" value="Luciferase-like domain"/>
    <property type="match status" value="1"/>
</dbReference>
<organism evidence="4 6">
    <name type="scientific">Terribacillus saccharophilus</name>
    <dbReference type="NCBI Taxonomy" id="361277"/>
    <lineage>
        <taxon>Bacteria</taxon>
        <taxon>Bacillati</taxon>
        <taxon>Bacillota</taxon>
        <taxon>Bacilli</taxon>
        <taxon>Bacillales</taxon>
        <taxon>Bacillaceae</taxon>
        <taxon>Terribacillus</taxon>
    </lineage>
</organism>
<dbReference type="Proteomes" id="UP000199735">
    <property type="component" value="Unassembled WGS sequence"/>
</dbReference>
<reference evidence="4 6" key="1">
    <citation type="submission" date="2014-07" db="EMBL/GenBank/DDBJ databases">
        <title>Complete genome sequence of a moderately halophilic bacterium Terribacillus aidingensis MP602, isolated from Cryptomeria fortunei in Tianmu mountain in China.</title>
        <authorList>
            <person name="Wang Y."/>
            <person name="Lu P."/>
            <person name="Zhang L."/>
        </authorList>
    </citation>
    <scope>NUCLEOTIDE SEQUENCE [LARGE SCALE GENOMIC DNA]</scope>
    <source>
        <strain evidence="4 6">MP602</strain>
    </source>
</reference>
<evidence type="ECO:0000313" key="7">
    <source>
        <dbReference type="Proteomes" id="UP000199735"/>
    </source>
</evidence>
<evidence type="ECO:0000313" key="6">
    <source>
        <dbReference type="Proteomes" id="UP000027980"/>
    </source>
</evidence>
<dbReference type="InterPro" id="IPR019949">
    <property type="entry name" value="CmoO-like"/>
</dbReference>
<dbReference type="FunFam" id="3.20.20.30:FF:000002">
    <property type="entry name" value="LLM class flavin-dependent oxidoreductase"/>
    <property type="match status" value="1"/>
</dbReference>
<dbReference type="Proteomes" id="UP000027980">
    <property type="component" value="Chromosome"/>
</dbReference>
<dbReference type="RefSeq" id="WP_038557719.1">
    <property type="nucleotide sequence ID" value="NZ_CP008876.1"/>
</dbReference>
<accession>A0A075LF73</accession>
<accession>A0AAX2EHX5</accession>
<dbReference type="GO" id="GO:0016705">
    <property type="term" value="F:oxidoreductase activity, acting on paired donors, with incorporation or reduction of molecular oxygen"/>
    <property type="evidence" value="ECO:0007669"/>
    <property type="project" value="InterPro"/>
</dbReference>
<dbReference type="InterPro" id="IPR036661">
    <property type="entry name" value="Luciferase-like_sf"/>
</dbReference>
<comment type="similarity">
    <text evidence="1">To bacterial alkanal monooxygenase alpha and beta chains.</text>
</comment>
<dbReference type="SUPFAM" id="SSF51679">
    <property type="entry name" value="Bacterial luciferase-like"/>
    <property type="match status" value="1"/>
</dbReference>
<reference evidence="5 7" key="2">
    <citation type="submission" date="2016-10" db="EMBL/GenBank/DDBJ databases">
        <authorList>
            <person name="Varghese N."/>
            <person name="Submissions S."/>
        </authorList>
    </citation>
    <scope>NUCLEOTIDE SEQUENCE [LARGE SCALE GENOMIC DNA]</scope>
    <source>
        <strain evidence="5 7">DSM 21619</strain>
    </source>
</reference>
<dbReference type="PANTHER" id="PTHR30137:SF6">
    <property type="entry name" value="LUCIFERASE-LIKE MONOOXYGENASE"/>
    <property type="match status" value="1"/>
</dbReference>
<dbReference type="GO" id="GO:0005829">
    <property type="term" value="C:cytosol"/>
    <property type="evidence" value="ECO:0007669"/>
    <property type="project" value="TreeGrafter"/>
</dbReference>
<dbReference type="HOGENOM" id="CLU_027853_9_0_9"/>
<dbReference type="OrthoDB" id="9780518at2"/>
<dbReference type="PANTHER" id="PTHR30137">
    <property type="entry name" value="LUCIFERASE-LIKE MONOOXYGENASE"/>
    <property type="match status" value="1"/>
</dbReference>
<dbReference type="KEGG" id="tap:GZ22_00700"/>
<dbReference type="AlphaFoldDB" id="A0A075LF73"/>
<evidence type="ECO:0000256" key="1">
    <source>
        <dbReference type="ARBA" id="ARBA00007789"/>
    </source>
</evidence>
<feature type="domain" description="Luciferase-like" evidence="3">
    <location>
        <begin position="13"/>
        <end position="296"/>
    </location>
</feature>
<evidence type="ECO:0000256" key="2">
    <source>
        <dbReference type="SAM" id="MobiDB-lite"/>
    </source>
</evidence>
<sequence>MMTRTPLSVLDLSPVPDNKTPKEAFENSKQLIQHTEKLGYNRYWVAEHHNMPSIASSATSVLIGYLAGHSSTIRVGSGGVMLPNHSPLVIAEQFGTLATMYPDRIDLGLGRAPGTDYMTSRALRRDAHTSAENFPEDVKELLAYFSDANLPIKAHPGHGTNVPVYLLGSSTFSAQLAAMLGLPFAFASHFAPGELHNALRLYRERFQPSVYLDKPYAMVTVNGIVADTNEEAEFLSTTLKLKFLSIIRGRSGSSTAPVESMDHIWNEHEKLHVTNTLTYSFVGDKEKVASELEAFHAKTQFDELIVSADIYDQEKRRNSYKLLSELWK</sequence>
<dbReference type="EMBL" id="CP008876">
    <property type="protein sequence ID" value="AIF65315.1"/>
    <property type="molecule type" value="Genomic_DNA"/>
</dbReference>